<sequence length="608" mass="67507">MTSNGTYKISELPPDQRALSGHRYKKHLYYVAQAAIWIGYLYFAVRLFAILSSPSQTWQMWTMLAVELAFAHLARKEQLRSVIAGKVPQGGPRKRLRLQGNDDLPRVDVLLPCCGEPVDVIMQTVRAACTMDYPVSQFRVLLLDDGGSALLKKTVLGLQAQWPHLSYHSRGRQSGQVFAKSGNLNYALTTLQNENPPQFCAVLDADSIPSPEFLRAILPHLLQNPASALVSTRQYFSNLPKGDPLSQARCHFYTCQNAELDILGRAIDAGSGAVFRRQSIIDVGLYPTFSFSEDWQLSLVLQGFGYPTMQVQEPLQYGLVPTSITGHIAQRNRWNIGHSQQIVSMLSSNPPNFPKDLRKTIAWNGAGIIGGELGCLLGFAAVPVLLLAGKTIPATSTLMTTLQFILAAAYVLSTWTYEFCQAAQTGFQSAPFAHLENKWQAVGNIYSILRFYLLTSKPKGSFVTGSTANSWNRLTAMSSYMRLYKDLWQNGLFCNVIMLITTLGAIFYSTAVVLSPNDQDLTTKLLTSVAWPPLLHVCYLTIANNWVPVAYLLDPPTYPDRNSQYIENEAPNTATSPEKWYSMGKASKASRDILQLGNRLEIAEETEI</sequence>
<protein>
    <submittedName>
        <fullName evidence="9">Nucleotide-diphospho-sugar transferase</fullName>
    </submittedName>
</protein>
<evidence type="ECO:0000256" key="7">
    <source>
        <dbReference type="SAM" id="Phobius"/>
    </source>
</evidence>
<feature type="transmembrane region" description="Helical" evidence="7">
    <location>
        <begin position="492"/>
        <end position="514"/>
    </location>
</feature>
<dbReference type="CDD" id="cd06421">
    <property type="entry name" value="CESA_CelA_like"/>
    <property type="match status" value="1"/>
</dbReference>
<keyword evidence="4 7" id="KW-0812">Transmembrane</keyword>
<keyword evidence="10" id="KW-1185">Reference proteome</keyword>
<dbReference type="InterPro" id="IPR029044">
    <property type="entry name" value="Nucleotide-diphossugar_trans"/>
</dbReference>
<proteinExistence type="predicted"/>
<feature type="transmembrane region" description="Helical" evidence="7">
    <location>
        <begin position="28"/>
        <end position="51"/>
    </location>
</feature>
<keyword evidence="3 9" id="KW-0808">Transferase</keyword>
<dbReference type="SUPFAM" id="SSF53448">
    <property type="entry name" value="Nucleotide-diphospho-sugar transferases"/>
    <property type="match status" value="1"/>
</dbReference>
<evidence type="ECO:0000256" key="3">
    <source>
        <dbReference type="ARBA" id="ARBA00022679"/>
    </source>
</evidence>
<dbReference type="Proteomes" id="UP001220324">
    <property type="component" value="Unassembled WGS sequence"/>
</dbReference>
<keyword evidence="5 7" id="KW-1133">Transmembrane helix</keyword>
<dbReference type="PANTHER" id="PTHR43867:SF7">
    <property type="entry name" value="CELLULOSE SYNTHASE (EUROFUNG)"/>
    <property type="match status" value="1"/>
</dbReference>
<feature type="domain" description="Glycosyltransferase 2-like" evidence="8">
    <location>
        <begin position="202"/>
        <end position="408"/>
    </location>
</feature>
<dbReference type="GO" id="GO:0016020">
    <property type="term" value="C:membrane"/>
    <property type="evidence" value="ECO:0007669"/>
    <property type="project" value="UniProtKB-SubCell"/>
</dbReference>
<feature type="transmembrane region" description="Helical" evidence="7">
    <location>
        <begin position="534"/>
        <end position="553"/>
    </location>
</feature>
<comment type="subcellular location">
    <subcellularLocation>
        <location evidence="1">Membrane</location>
        <topology evidence="1">Multi-pass membrane protein</topology>
    </subcellularLocation>
</comment>
<evidence type="ECO:0000256" key="4">
    <source>
        <dbReference type="ARBA" id="ARBA00022692"/>
    </source>
</evidence>
<dbReference type="EMBL" id="JAQIZZ010000008">
    <property type="protein sequence ID" value="KAJ5524715.1"/>
    <property type="molecule type" value="Genomic_DNA"/>
</dbReference>
<evidence type="ECO:0000256" key="1">
    <source>
        <dbReference type="ARBA" id="ARBA00004141"/>
    </source>
</evidence>
<reference evidence="9 10" key="1">
    <citation type="journal article" date="2023" name="IMA Fungus">
        <title>Comparative genomic study of the Penicillium genus elucidates a diverse pangenome and 15 lateral gene transfer events.</title>
        <authorList>
            <person name="Petersen C."/>
            <person name="Sorensen T."/>
            <person name="Nielsen M.R."/>
            <person name="Sondergaard T.E."/>
            <person name="Sorensen J.L."/>
            <person name="Fitzpatrick D.A."/>
            <person name="Frisvad J.C."/>
            <person name="Nielsen K.L."/>
        </authorList>
    </citation>
    <scope>NUCLEOTIDE SEQUENCE [LARGE SCALE GENOMIC DNA]</scope>
    <source>
        <strain evidence="9 10">IBT 35679</strain>
    </source>
</reference>
<dbReference type="Pfam" id="PF13632">
    <property type="entry name" value="Glyco_trans_2_3"/>
    <property type="match status" value="1"/>
</dbReference>
<feature type="transmembrane region" description="Helical" evidence="7">
    <location>
        <begin position="361"/>
        <end position="386"/>
    </location>
</feature>
<evidence type="ECO:0000313" key="10">
    <source>
        <dbReference type="Proteomes" id="UP001220324"/>
    </source>
</evidence>
<comment type="caution">
    <text evidence="9">The sequence shown here is derived from an EMBL/GenBank/DDBJ whole genome shotgun (WGS) entry which is preliminary data.</text>
</comment>
<dbReference type="InterPro" id="IPR001173">
    <property type="entry name" value="Glyco_trans_2-like"/>
</dbReference>
<evidence type="ECO:0000313" key="9">
    <source>
        <dbReference type="EMBL" id="KAJ5524715.1"/>
    </source>
</evidence>
<dbReference type="GO" id="GO:0016757">
    <property type="term" value="F:glycosyltransferase activity"/>
    <property type="evidence" value="ECO:0007669"/>
    <property type="project" value="UniProtKB-KW"/>
</dbReference>
<dbReference type="Gene3D" id="3.90.550.10">
    <property type="entry name" value="Spore Coat Polysaccharide Biosynthesis Protein SpsA, Chain A"/>
    <property type="match status" value="1"/>
</dbReference>
<feature type="transmembrane region" description="Helical" evidence="7">
    <location>
        <begin position="392"/>
        <end position="412"/>
    </location>
</feature>
<gene>
    <name evidence="9" type="ORF">N7494_011365</name>
</gene>
<dbReference type="InterPro" id="IPR050321">
    <property type="entry name" value="Glycosyltr_2/OpgH_subfam"/>
</dbReference>
<keyword evidence="6 7" id="KW-0472">Membrane</keyword>
<evidence type="ECO:0000256" key="6">
    <source>
        <dbReference type="ARBA" id="ARBA00023136"/>
    </source>
</evidence>
<name>A0AAD6CLA7_9EURO</name>
<dbReference type="PANTHER" id="PTHR43867">
    <property type="entry name" value="CELLULOSE SYNTHASE CATALYTIC SUBUNIT A [UDP-FORMING]"/>
    <property type="match status" value="1"/>
</dbReference>
<dbReference type="AlphaFoldDB" id="A0AAD6CLA7"/>
<evidence type="ECO:0000256" key="5">
    <source>
        <dbReference type="ARBA" id="ARBA00022989"/>
    </source>
</evidence>
<accession>A0AAD6CLA7</accession>
<evidence type="ECO:0000256" key="2">
    <source>
        <dbReference type="ARBA" id="ARBA00022676"/>
    </source>
</evidence>
<organism evidence="9 10">
    <name type="scientific">Penicillium frequentans</name>
    <dbReference type="NCBI Taxonomy" id="3151616"/>
    <lineage>
        <taxon>Eukaryota</taxon>
        <taxon>Fungi</taxon>
        <taxon>Dikarya</taxon>
        <taxon>Ascomycota</taxon>
        <taxon>Pezizomycotina</taxon>
        <taxon>Eurotiomycetes</taxon>
        <taxon>Eurotiomycetidae</taxon>
        <taxon>Eurotiales</taxon>
        <taxon>Aspergillaceae</taxon>
        <taxon>Penicillium</taxon>
    </lineage>
</organism>
<evidence type="ECO:0000259" key="8">
    <source>
        <dbReference type="Pfam" id="PF13632"/>
    </source>
</evidence>
<keyword evidence="2" id="KW-0328">Glycosyltransferase</keyword>